<dbReference type="AlphaFoldDB" id="A0A1I2B993"/>
<sequence length="111" mass="11735">MIGLDGAPDADMNIRAAALELAVNAYEPDEVMVATPGARVLPAADEIVETAKVFEAYLRGADNEEPDSETPEHPTMFGPFDDHLGKCRSCRNLAAVLGIPVPPWMGGRSGG</sequence>
<dbReference type="OrthoDB" id="9848433at2"/>
<organism evidence="1 2">
    <name type="scientific">Actinoplanes philippinensis</name>
    <dbReference type="NCBI Taxonomy" id="35752"/>
    <lineage>
        <taxon>Bacteria</taxon>
        <taxon>Bacillati</taxon>
        <taxon>Actinomycetota</taxon>
        <taxon>Actinomycetes</taxon>
        <taxon>Micromonosporales</taxon>
        <taxon>Micromonosporaceae</taxon>
        <taxon>Actinoplanes</taxon>
    </lineage>
</organism>
<protein>
    <submittedName>
        <fullName evidence="1">Uncharacterized protein</fullName>
    </submittedName>
</protein>
<name>A0A1I2B993_9ACTN</name>
<keyword evidence="2" id="KW-1185">Reference proteome</keyword>
<dbReference type="RefSeq" id="WP_093610278.1">
    <property type="nucleotide sequence ID" value="NZ_BOMT01000016.1"/>
</dbReference>
<accession>A0A1I2B993</accession>
<dbReference type="Proteomes" id="UP000199645">
    <property type="component" value="Unassembled WGS sequence"/>
</dbReference>
<proteinExistence type="predicted"/>
<evidence type="ECO:0000313" key="2">
    <source>
        <dbReference type="Proteomes" id="UP000199645"/>
    </source>
</evidence>
<reference evidence="1 2" key="1">
    <citation type="submission" date="2016-10" db="EMBL/GenBank/DDBJ databases">
        <authorList>
            <person name="de Groot N.N."/>
        </authorList>
    </citation>
    <scope>NUCLEOTIDE SEQUENCE [LARGE SCALE GENOMIC DNA]</scope>
    <source>
        <strain evidence="1 2">DSM 43019</strain>
    </source>
</reference>
<gene>
    <name evidence="1" type="ORF">SAMN05421541_102184</name>
</gene>
<evidence type="ECO:0000313" key="1">
    <source>
        <dbReference type="EMBL" id="SFE52701.1"/>
    </source>
</evidence>
<dbReference type="STRING" id="35752.SAMN05421541_102184"/>
<dbReference type="EMBL" id="FONV01000002">
    <property type="protein sequence ID" value="SFE52701.1"/>
    <property type="molecule type" value="Genomic_DNA"/>
</dbReference>